<dbReference type="InterPro" id="IPR050834">
    <property type="entry name" value="Glycosyltransf_2"/>
</dbReference>
<dbReference type="Gene3D" id="3.90.550.10">
    <property type="entry name" value="Spore Coat Polysaccharide Biosynthesis Protein SpsA, Chain A"/>
    <property type="match status" value="1"/>
</dbReference>
<evidence type="ECO:0000313" key="3">
    <source>
        <dbReference type="Proteomes" id="UP000552241"/>
    </source>
</evidence>
<sequence length="293" mass="33718">MPNENKFKYNIIIPVHNEEKYISNCLNSIVNQTHLPQEVIVVNDNSTDDSEKIIQEFAQNYSFIKSINSENHSTDHLPGSKIVNAFYKGFEHLKNEWDVIVKLDADVILPSNYFEEILAAFESDPKIGIAGGLAFVEQNRKWVYEKIGNKKQVRGPFKSYSKDCFEKIGGLKKSIGWDTVDELLAKYHGFEVKVLPELEVKLQKPTGLNYQKIHLQKMGESFYKMDYGFIISFIAAAKSSWKSKQPLNLFSILKSYTNHLLSSDNKIVTKEEGRFIRKQRWNGILNALTNRSQ</sequence>
<dbReference type="SUPFAM" id="SSF53448">
    <property type="entry name" value="Nucleotide-diphospho-sugar transferases"/>
    <property type="match status" value="1"/>
</dbReference>
<keyword evidence="2" id="KW-0808">Transferase</keyword>
<dbReference type="InterPro" id="IPR029044">
    <property type="entry name" value="Nucleotide-diphossugar_trans"/>
</dbReference>
<comment type="caution">
    <text evidence="2">The sequence shown here is derived from an EMBL/GenBank/DDBJ whole genome shotgun (WGS) entry which is preliminary data.</text>
</comment>
<proteinExistence type="predicted"/>
<evidence type="ECO:0000313" key="2">
    <source>
        <dbReference type="EMBL" id="MBA5629776.1"/>
    </source>
</evidence>
<dbReference type="EMBL" id="JACDZE010000002">
    <property type="protein sequence ID" value="MBA5629776.1"/>
    <property type="molecule type" value="Genomic_DNA"/>
</dbReference>
<dbReference type="InterPro" id="IPR001173">
    <property type="entry name" value="Glyco_trans_2-like"/>
</dbReference>
<dbReference type="Proteomes" id="UP000552241">
    <property type="component" value="Unassembled WGS sequence"/>
</dbReference>
<dbReference type="RefSeq" id="WP_182043387.1">
    <property type="nucleotide sequence ID" value="NZ_JACDZE010000002.1"/>
</dbReference>
<reference evidence="2 3" key="1">
    <citation type="submission" date="2020-07" db="EMBL/GenBank/DDBJ databases">
        <title>Moheibacter lacus sp. nov., a member of the family Flavobacteriaceae isolated from freshwater lake sediment.</title>
        <authorList>
            <person name="Liu Y."/>
        </authorList>
    </citation>
    <scope>NUCLEOTIDE SEQUENCE [LARGE SCALE GENOMIC DNA]</scope>
    <source>
        <strain evidence="2 3">BDHS18</strain>
    </source>
</reference>
<dbReference type="PANTHER" id="PTHR43685:SF2">
    <property type="entry name" value="GLYCOSYLTRANSFERASE 2-LIKE DOMAIN-CONTAINING PROTEIN"/>
    <property type="match status" value="1"/>
</dbReference>
<dbReference type="CDD" id="cd00761">
    <property type="entry name" value="Glyco_tranf_GTA_type"/>
    <property type="match status" value="1"/>
</dbReference>
<feature type="domain" description="Glycosyltransferase 2-like" evidence="1">
    <location>
        <begin position="11"/>
        <end position="147"/>
    </location>
</feature>
<evidence type="ECO:0000259" key="1">
    <source>
        <dbReference type="Pfam" id="PF00535"/>
    </source>
</evidence>
<dbReference type="Pfam" id="PF00535">
    <property type="entry name" value="Glycos_transf_2"/>
    <property type="match status" value="1"/>
</dbReference>
<dbReference type="AlphaFoldDB" id="A0A838ZPK6"/>
<protein>
    <submittedName>
        <fullName evidence="2">Glycosyltransferase</fullName>
    </submittedName>
</protein>
<organism evidence="2 3">
    <name type="scientific">Moheibacter lacus</name>
    <dbReference type="NCBI Taxonomy" id="2745851"/>
    <lineage>
        <taxon>Bacteria</taxon>
        <taxon>Pseudomonadati</taxon>
        <taxon>Bacteroidota</taxon>
        <taxon>Flavobacteriia</taxon>
        <taxon>Flavobacteriales</taxon>
        <taxon>Weeksellaceae</taxon>
        <taxon>Moheibacter</taxon>
    </lineage>
</organism>
<gene>
    <name evidence="2" type="ORF">HU137_08345</name>
</gene>
<accession>A0A838ZPK6</accession>
<name>A0A838ZPK6_9FLAO</name>
<keyword evidence="3" id="KW-1185">Reference proteome</keyword>
<dbReference type="GO" id="GO:0016740">
    <property type="term" value="F:transferase activity"/>
    <property type="evidence" value="ECO:0007669"/>
    <property type="project" value="UniProtKB-KW"/>
</dbReference>
<dbReference type="PANTHER" id="PTHR43685">
    <property type="entry name" value="GLYCOSYLTRANSFERASE"/>
    <property type="match status" value="1"/>
</dbReference>